<dbReference type="InterPro" id="IPR014710">
    <property type="entry name" value="RmlC-like_jellyroll"/>
</dbReference>
<proteinExistence type="inferred from homology"/>
<feature type="binding site" evidence="12">
    <location>
        <position position="1131"/>
    </location>
    <ligand>
        <name>Fe cation</name>
        <dbReference type="ChEBI" id="CHEBI:24875"/>
    </ligand>
</feature>
<dbReference type="EC" id="1.13.11.5" evidence="4"/>
<dbReference type="GO" id="GO:0005737">
    <property type="term" value="C:cytoplasm"/>
    <property type="evidence" value="ECO:0007669"/>
    <property type="project" value="TreeGrafter"/>
</dbReference>
<organism evidence="17 18">
    <name type="scientific">Fusarium avenaceum</name>
    <dbReference type="NCBI Taxonomy" id="40199"/>
    <lineage>
        <taxon>Eukaryota</taxon>
        <taxon>Fungi</taxon>
        <taxon>Dikarya</taxon>
        <taxon>Ascomycota</taxon>
        <taxon>Pezizomycotina</taxon>
        <taxon>Sordariomycetes</taxon>
        <taxon>Hypocreomycetidae</taxon>
        <taxon>Hypocreales</taxon>
        <taxon>Nectriaceae</taxon>
        <taxon>Fusarium</taxon>
        <taxon>Fusarium tricinctum species complex</taxon>
    </lineage>
</organism>
<evidence type="ECO:0000256" key="8">
    <source>
        <dbReference type="ARBA" id="ARBA00023002"/>
    </source>
</evidence>
<comment type="pathway">
    <text evidence="2">Amino-acid degradation; L-phenylalanine degradation; acetoacetate and fumarate from L-phenylalanine: step 4/6.</text>
</comment>
<dbReference type="InterPro" id="IPR046451">
    <property type="entry name" value="HgmA_C"/>
</dbReference>
<feature type="binding site" evidence="12">
    <location>
        <position position="1095"/>
    </location>
    <ligand>
        <name>Fe cation</name>
        <dbReference type="ChEBI" id="CHEBI:24875"/>
    </ligand>
</feature>
<evidence type="ECO:0000256" key="7">
    <source>
        <dbReference type="ARBA" id="ARBA00022964"/>
    </source>
</evidence>
<dbReference type="InterPro" id="IPR046452">
    <property type="entry name" value="HgmA_N"/>
</dbReference>
<dbReference type="PANTHER" id="PTHR11056">
    <property type="entry name" value="HOMOGENTISATE 1,2-DIOXYGENASE"/>
    <property type="match status" value="1"/>
</dbReference>
<name>A0A9P7HI84_9HYPO</name>
<evidence type="ECO:0000256" key="10">
    <source>
        <dbReference type="ARBA" id="ARBA00023232"/>
    </source>
</evidence>
<dbReference type="Pfam" id="PF24864">
    <property type="entry name" value="DUF7730"/>
    <property type="match status" value="1"/>
</dbReference>
<dbReference type="AlphaFoldDB" id="A0A9P7HI84"/>
<evidence type="ECO:0000313" key="18">
    <source>
        <dbReference type="Proteomes" id="UP000782241"/>
    </source>
</evidence>
<dbReference type="InterPro" id="IPR011051">
    <property type="entry name" value="RmlC_Cupin_sf"/>
</dbReference>
<reference evidence="17" key="1">
    <citation type="submission" date="2021-04" db="EMBL/GenBank/DDBJ databases">
        <title>Draft genome of Fusarium avenaceum strain F156N33, isolated from an atmospheric sample in Virginia.</title>
        <authorList>
            <person name="Yang S."/>
            <person name="Vinatzer B.A."/>
            <person name="Coleman J."/>
        </authorList>
    </citation>
    <scope>NUCLEOTIDE SEQUENCE</scope>
    <source>
        <strain evidence="17">F156N33</strain>
    </source>
</reference>
<keyword evidence="18" id="KW-1185">Reference proteome</keyword>
<dbReference type="Pfam" id="PF04209">
    <property type="entry name" value="HgmA_C"/>
    <property type="match status" value="1"/>
</dbReference>
<feature type="domain" description="DUF7730" evidence="16">
    <location>
        <begin position="468"/>
        <end position="624"/>
    </location>
</feature>
<evidence type="ECO:0000259" key="14">
    <source>
        <dbReference type="Pfam" id="PF04209"/>
    </source>
</evidence>
<evidence type="ECO:0000256" key="11">
    <source>
        <dbReference type="PIRSR" id="PIRSR605708-1"/>
    </source>
</evidence>
<dbReference type="CDD" id="cd07000">
    <property type="entry name" value="cupin_HGO_N"/>
    <property type="match status" value="1"/>
</dbReference>
<feature type="binding site" evidence="12">
    <location>
        <position position="1131"/>
    </location>
    <ligand>
        <name>homogentisate</name>
        <dbReference type="ChEBI" id="CHEBI:16169"/>
    </ligand>
</feature>
<evidence type="ECO:0000256" key="3">
    <source>
        <dbReference type="ARBA" id="ARBA00007757"/>
    </source>
</evidence>
<feature type="binding site" evidence="12">
    <location>
        <position position="1110"/>
    </location>
    <ligand>
        <name>homogentisate</name>
        <dbReference type="ChEBI" id="CHEBI:16169"/>
    </ligand>
</feature>
<dbReference type="InterPro" id="IPR056632">
    <property type="entry name" value="DUF7730"/>
</dbReference>
<feature type="signal peptide" evidence="13">
    <location>
        <begin position="1"/>
        <end position="16"/>
    </location>
</feature>
<dbReference type="GO" id="GO:0006559">
    <property type="term" value="P:L-phenylalanine catabolic process"/>
    <property type="evidence" value="ECO:0007669"/>
    <property type="project" value="UniProtKB-KW"/>
</dbReference>
<protein>
    <recommendedName>
        <fullName evidence="4">homogentisate 1,2-dioxygenase</fullName>
        <ecNumber evidence="4">1.13.11.5</ecNumber>
    </recommendedName>
</protein>
<dbReference type="GO" id="GO:0046872">
    <property type="term" value="F:metal ion binding"/>
    <property type="evidence" value="ECO:0007669"/>
    <property type="project" value="UniProtKB-KW"/>
</dbReference>
<dbReference type="SUPFAM" id="SSF51182">
    <property type="entry name" value="RmlC-like cupins"/>
    <property type="match status" value="1"/>
</dbReference>
<evidence type="ECO:0000256" key="1">
    <source>
        <dbReference type="ARBA" id="ARBA00001962"/>
    </source>
</evidence>
<feature type="domain" description="Homogentisate 1,2-dioxygenase C-terminal" evidence="14">
    <location>
        <begin position="1041"/>
        <end position="1162"/>
    </location>
</feature>
<dbReference type="EMBL" id="JAGPUO010000001">
    <property type="protein sequence ID" value="KAG5665467.1"/>
    <property type="molecule type" value="Genomic_DNA"/>
</dbReference>
<evidence type="ECO:0000313" key="17">
    <source>
        <dbReference type="EMBL" id="KAG5665467.1"/>
    </source>
</evidence>
<feature type="active site" description="Proton acceptor" evidence="11">
    <location>
        <position position="1052"/>
    </location>
</feature>
<dbReference type="GO" id="GO:0004411">
    <property type="term" value="F:homogentisate 1,2-dioxygenase activity"/>
    <property type="evidence" value="ECO:0007669"/>
    <property type="project" value="UniProtKB-EC"/>
</dbReference>
<dbReference type="FunFam" id="2.60.120.10:FF:000034">
    <property type="entry name" value="Homogentisate 1,2-dioxygenase"/>
    <property type="match status" value="1"/>
</dbReference>
<comment type="caution">
    <text evidence="17">The sequence shown here is derived from an EMBL/GenBank/DDBJ whole genome shotgun (WGS) entry which is preliminary data.</text>
</comment>
<keyword evidence="8" id="KW-0560">Oxidoreductase</keyword>
<keyword evidence="9 12" id="KW-0408">Iron</keyword>
<feature type="binding site" evidence="12">
    <location>
        <position position="1101"/>
    </location>
    <ligand>
        <name>Fe cation</name>
        <dbReference type="ChEBI" id="CHEBI:24875"/>
    </ligand>
</feature>
<dbReference type="Pfam" id="PF20510">
    <property type="entry name" value="HgmA_N"/>
    <property type="match status" value="1"/>
</dbReference>
<keyword evidence="6" id="KW-0828">Tyrosine catabolism</keyword>
<evidence type="ECO:0000256" key="12">
    <source>
        <dbReference type="PIRSR" id="PIRSR605708-2"/>
    </source>
</evidence>
<keyword evidence="5 12" id="KW-0479">Metal-binding</keyword>
<dbReference type="Proteomes" id="UP000782241">
    <property type="component" value="Unassembled WGS sequence"/>
</dbReference>
<evidence type="ECO:0000256" key="5">
    <source>
        <dbReference type="ARBA" id="ARBA00022723"/>
    </source>
</evidence>
<evidence type="ECO:0000256" key="13">
    <source>
        <dbReference type="SAM" id="SignalP"/>
    </source>
</evidence>
<comment type="similarity">
    <text evidence="3">Belongs to the homogentisate dioxygenase family.</text>
</comment>
<evidence type="ECO:0000256" key="9">
    <source>
        <dbReference type="ARBA" id="ARBA00023004"/>
    </source>
</evidence>
<dbReference type="GO" id="GO:0006572">
    <property type="term" value="P:L-tyrosine catabolic process"/>
    <property type="evidence" value="ECO:0007669"/>
    <property type="project" value="UniProtKB-KW"/>
</dbReference>
<dbReference type="InterPro" id="IPR005708">
    <property type="entry name" value="Homogentis_dOase"/>
</dbReference>
<evidence type="ECO:0000259" key="16">
    <source>
        <dbReference type="Pfam" id="PF24864"/>
    </source>
</evidence>
<dbReference type="Gene3D" id="2.60.120.10">
    <property type="entry name" value="Jelly Rolls"/>
    <property type="match status" value="1"/>
</dbReference>
<accession>A0A9P7HI84</accession>
<feature type="domain" description="Homogentisate 1,2-dioxygenase N-terminal" evidence="15">
    <location>
        <begin position="768"/>
        <end position="1039"/>
    </location>
</feature>
<keyword evidence="7" id="KW-0223">Dioxygenase</keyword>
<feature type="chain" id="PRO_5040252821" description="homogentisate 1,2-dioxygenase" evidence="13">
    <location>
        <begin position="17"/>
        <end position="1162"/>
    </location>
</feature>
<evidence type="ECO:0000256" key="4">
    <source>
        <dbReference type="ARBA" id="ARBA00013127"/>
    </source>
</evidence>
<keyword evidence="13" id="KW-0732">Signal</keyword>
<keyword evidence="10" id="KW-0585">Phenylalanine catabolism</keyword>
<evidence type="ECO:0000259" key="15">
    <source>
        <dbReference type="Pfam" id="PF20510"/>
    </source>
</evidence>
<evidence type="ECO:0000256" key="6">
    <source>
        <dbReference type="ARBA" id="ARBA00022878"/>
    </source>
</evidence>
<evidence type="ECO:0000256" key="2">
    <source>
        <dbReference type="ARBA" id="ARBA00004704"/>
    </source>
</evidence>
<comment type="cofactor">
    <cofactor evidence="1 12">
        <name>Fe cation</name>
        <dbReference type="ChEBI" id="CHEBI:24875"/>
    </cofactor>
</comment>
<gene>
    <name evidence="17" type="ORF">KAF25_009592</name>
</gene>
<dbReference type="PANTHER" id="PTHR11056:SF4">
    <property type="entry name" value="HOMOGENTISATE 1,2-DIOXYGENASE"/>
    <property type="match status" value="1"/>
</dbReference>
<sequence length="1162" mass="129476">MRFSAGVLLLAGSALAIDASLDPWDIDPSCNGFENDLKDAFTQSIDLAEAARSSIDFVLQKMPDRNKDTDAAVKWARIASTVNSLFGFMPNFQGGGSSSKATLERLRALYGKTASVLPSSQNDPPKGNSLILSARPNAKPLVVCGDDVFKWYDADQEPAPGLGKVEDQKDFKLRESVGRKPVGAFYHADRWWYKETKMSSPGICIGSREAVISATDDVLIVCPVMLTDAGKARPTPRDVKATISAQADFMKIFVSTPSVMFHELMHWFGGVNNVNGKLEHIIKDQVAVGGDGMLKYKDSTGEKKFKNKPSAAELNAQGLRQQGAYGLDRAMKLAVTRQGNPWCGPGRATYNADSLTIFAYMMYLDQFDWSRDGMARDFTRIKQKMTRSSPIAGGSSPFEAPSPDFAAGSPSIFLPSPPPHSPIFIYHDWKAYKHQIPILPQQRPRALTPAGFRDGDTEDADRPAAKFQNSPWFKLPANVRQDILRLAFGDERVHMCLGFNMNDALDNDSKVWSWCGCICNRKMVKSLGPMTRGGNTGPWVDRCFNHDQGSYFGGGSKPKNIGVMGWLQSCRQNYAETIDILYSTNTIILSGDATIMHLEQLVEHQRLDVVTSLEVKCSLKEDSNVLQEIMNKLNPQGLFPNLKRLYLSVEIGLHQQKLAPALKLIDQFVGDRPNLDECAFALPMEWFGKINRSLHDDRTGQQISYNQIWRSLDDCENKMESAIRSLRIIWRILVLAIGYWKQNIFHWAETQKDGSIPSFATRKNDPYEYLSGFNNHHESEAIPGTIPQGQNSPRCVRFGLYAEQMTTSFGASRQANKNSWLYRARPAVAHQGFTDMPKVEGTESCFLPLNPEVRISPTQLAWLPFDIQEGTDFVSGLRTIAGSGDPTLREGLATHIFSATKSMEKRAFVNSDGDFLIIAQQGALDIQTEFGNLYVQPGEICVIQRGQRFRVSVEGPTRGYILEVWGAHFELPELGPLGSNGLANVRDFLYPKASYNVTRDDPWEIVYKLGGRFFKSTQNHCPFDVVAWHGNYVPFKYDLTKFINVGSISVDHIDPSIFCVLTARGRDENAPLADFLIFSPRWDVASHSYRPPYYHRNAASELMGLIYGEYAGRSDDFQPGGISYESGWTPHGVAYAEFKAASAQPPPEMQISKGAVAFMFES</sequence>